<dbReference type="InterPro" id="IPR051208">
    <property type="entry name" value="Class-I_Fumarase/Tartrate_DH"/>
</dbReference>
<name>F7NJ69_9FIRM</name>
<dbReference type="eggNOG" id="COG1951">
    <property type="taxonomic scope" value="Bacteria"/>
</dbReference>
<dbReference type="Proteomes" id="UP000003240">
    <property type="component" value="Unassembled WGS sequence"/>
</dbReference>
<keyword evidence="9" id="KW-1185">Reference proteome</keyword>
<keyword evidence="4" id="KW-0408">Iron</keyword>
<evidence type="ECO:0000256" key="1">
    <source>
        <dbReference type="ARBA" id="ARBA00008876"/>
    </source>
</evidence>
<proteinExistence type="inferred from homology"/>
<evidence type="ECO:0000256" key="4">
    <source>
        <dbReference type="ARBA" id="ARBA00023004"/>
    </source>
</evidence>
<organism evidence="8 9">
    <name type="scientific">Acetonema longum DSM 6540</name>
    <dbReference type="NCBI Taxonomy" id="1009370"/>
    <lineage>
        <taxon>Bacteria</taxon>
        <taxon>Bacillati</taxon>
        <taxon>Bacillota</taxon>
        <taxon>Negativicutes</taxon>
        <taxon>Acetonemataceae</taxon>
        <taxon>Acetonema</taxon>
    </lineage>
</organism>
<sequence length="297" mass="32178">MGDFKITYEEIFSLVHNMCTGISSDVLEIMNKALVKESNQGAKALLQSMIDNVGQAGKLDKPVCQSPGLPTVYIRFGDQADLGGLSKWLPQAVVECTKKGYIRPSIVHPLTRYNPGDSSGVGIPNFEYQYRPGQEYMEVIMSAKGCGAELANLSTILTPATLGTNYVGLKKLVLETVTKGGGFPCPPSAIGIGIGGQMDISAKLSREAISTRDWRDQHPDPLFASLEKELLENINSLGLGPAGIGGDTTCLAVKIGYAATHTAICPVTINFHCWVARRFGVRFYPDGRREYLFQEAK</sequence>
<evidence type="ECO:0000256" key="5">
    <source>
        <dbReference type="ARBA" id="ARBA00023014"/>
    </source>
</evidence>
<dbReference type="InterPro" id="IPR004646">
    <property type="entry name" value="Fe-S_hydro-lyase_TtdA-typ_cat"/>
</dbReference>
<accession>F7NJ69</accession>
<dbReference type="OrthoDB" id="9798978at2"/>
<keyword evidence="2" id="KW-0004">4Fe-4S</keyword>
<comment type="similarity">
    <text evidence="1">Belongs to the class-I fumarase family.</text>
</comment>
<feature type="domain" description="Fe-S hydro-lyase tartrate dehydratase alpha-type catalytic" evidence="7">
    <location>
        <begin position="11"/>
        <end position="280"/>
    </location>
</feature>
<keyword evidence="6 8" id="KW-0456">Lyase</keyword>
<evidence type="ECO:0000313" key="8">
    <source>
        <dbReference type="EMBL" id="EGO63916.1"/>
    </source>
</evidence>
<dbReference type="PANTHER" id="PTHR30389:SF17">
    <property type="entry name" value="L(+)-TARTRATE DEHYDRATASE SUBUNIT ALPHA-RELATED"/>
    <property type="match status" value="1"/>
</dbReference>
<evidence type="ECO:0000256" key="2">
    <source>
        <dbReference type="ARBA" id="ARBA00022485"/>
    </source>
</evidence>
<protein>
    <submittedName>
        <fullName evidence="8">Hydro-lyase, Fe-S type, tartrate/fumarate subfamily, alpha subunit</fullName>
    </submittedName>
</protein>
<dbReference type="NCBIfam" id="TIGR00722">
    <property type="entry name" value="ttdA_fumA_fumB"/>
    <property type="match status" value="1"/>
</dbReference>
<dbReference type="EMBL" id="AFGF01000084">
    <property type="protein sequence ID" value="EGO63916.1"/>
    <property type="molecule type" value="Genomic_DNA"/>
</dbReference>
<evidence type="ECO:0000256" key="3">
    <source>
        <dbReference type="ARBA" id="ARBA00022723"/>
    </source>
</evidence>
<keyword evidence="5" id="KW-0411">Iron-sulfur</keyword>
<dbReference type="PANTHER" id="PTHR30389">
    <property type="entry name" value="FUMARATE HYDRATASE-RELATED"/>
    <property type="match status" value="1"/>
</dbReference>
<comment type="caution">
    <text evidence="8">The sequence shown here is derived from an EMBL/GenBank/DDBJ whole genome shotgun (WGS) entry which is preliminary data.</text>
</comment>
<dbReference type="GO" id="GO:0051539">
    <property type="term" value="F:4 iron, 4 sulfur cluster binding"/>
    <property type="evidence" value="ECO:0007669"/>
    <property type="project" value="UniProtKB-KW"/>
</dbReference>
<gene>
    <name evidence="8" type="ORF">ALO_10654</name>
</gene>
<dbReference type="Pfam" id="PF05681">
    <property type="entry name" value="Fumerase"/>
    <property type="match status" value="1"/>
</dbReference>
<keyword evidence="3" id="KW-0479">Metal-binding</keyword>
<dbReference type="GO" id="GO:0046872">
    <property type="term" value="F:metal ion binding"/>
    <property type="evidence" value="ECO:0007669"/>
    <property type="project" value="UniProtKB-KW"/>
</dbReference>
<evidence type="ECO:0000313" key="9">
    <source>
        <dbReference type="Proteomes" id="UP000003240"/>
    </source>
</evidence>
<reference evidence="8 9" key="1">
    <citation type="journal article" date="2011" name="EMBO J.">
        <title>Structural diversity of bacterial flagellar motors.</title>
        <authorList>
            <person name="Chen S."/>
            <person name="Beeby M."/>
            <person name="Murphy G.E."/>
            <person name="Leadbetter J.R."/>
            <person name="Hendrixson D.R."/>
            <person name="Briegel A."/>
            <person name="Li Z."/>
            <person name="Shi J."/>
            <person name="Tocheva E.I."/>
            <person name="Muller A."/>
            <person name="Dobro M.J."/>
            <person name="Jensen G.J."/>
        </authorList>
    </citation>
    <scope>NUCLEOTIDE SEQUENCE [LARGE SCALE GENOMIC DNA]</scope>
    <source>
        <strain evidence="8 9">DSM 6540</strain>
    </source>
</reference>
<dbReference type="GO" id="GO:0016829">
    <property type="term" value="F:lyase activity"/>
    <property type="evidence" value="ECO:0007669"/>
    <property type="project" value="UniProtKB-KW"/>
</dbReference>
<dbReference type="RefSeq" id="WP_004095322.1">
    <property type="nucleotide sequence ID" value="NZ_AFGF01000084.1"/>
</dbReference>
<evidence type="ECO:0000256" key="6">
    <source>
        <dbReference type="ARBA" id="ARBA00023239"/>
    </source>
</evidence>
<dbReference type="AlphaFoldDB" id="F7NJ69"/>
<evidence type="ECO:0000259" key="7">
    <source>
        <dbReference type="Pfam" id="PF05681"/>
    </source>
</evidence>
<dbReference type="STRING" id="1009370.ALO_10654"/>